<gene>
    <name evidence="1" type="ORF">A2625_05740</name>
</gene>
<accession>A0A1F4Q564</accession>
<name>A0A1F4Q564_UNCSA</name>
<sequence length="78" mass="9360">MELNITIKVAAVFEGDKVLPRWFVWENRKYDVREINYTWNDRQGAEDLRWFSVTDGANSYELAFNAKRLVWKLKKVYG</sequence>
<protein>
    <submittedName>
        <fullName evidence="1">Uncharacterized protein</fullName>
    </submittedName>
</protein>
<comment type="caution">
    <text evidence="1">The sequence shown here is derived from an EMBL/GenBank/DDBJ whole genome shotgun (WGS) entry which is preliminary data.</text>
</comment>
<dbReference type="Proteomes" id="UP000178724">
    <property type="component" value="Unassembled WGS sequence"/>
</dbReference>
<organism evidence="1 2">
    <name type="scientific">candidate division WOR-1 bacterium RIFCSPHIGHO2_01_FULL_53_15</name>
    <dbReference type="NCBI Taxonomy" id="1802564"/>
    <lineage>
        <taxon>Bacteria</taxon>
        <taxon>Bacillati</taxon>
        <taxon>Saganbacteria</taxon>
    </lineage>
</organism>
<dbReference type="AlphaFoldDB" id="A0A1F4Q564"/>
<dbReference type="EMBL" id="METM01000011">
    <property type="protein sequence ID" value="OGB90382.1"/>
    <property type="molecule type" value="Genomic_DNA"/>
</dbReference>
<evidence type="ECO:0000313" key="1">
    <source>
        <dbReference type="EMBL" id="OGB90382.1"/>
    </source>
</evidence>
<evidence type="ECO:0000313" key="2">
    <source>
        <dbReference type="Proteomes" id="UP000178724"/>
    </source>
</evidence>
<reference evidence="1 2" key="1">
    <citation type="journal article" date="2016" name="Nat. Commun.">
        <title>Thousands of microbial genomes shed light on interconnected biogeochemical processes in an aquifer system.</title>
        <authorList>
            <person name="Anantharaman K."/>
            <person name="Brown C.T."/>
            <person name="Hug L.A."/>
            <person name="Sharon I."/>
            <person name="Castelle C.J."/>
            <person name="Probst A.J."/>
            <person name="Thomas B.C."/>
            <person name="Singh A."/>
            <person name="Wilkins M.J."/>
            <person name="Karaoz U."/>
            <person name="Brodie E.L."/>
            <person name="Williams K.H."/>
            <person name="Hubbard S.S."/>
            <person name="Banfield J.F."/>
        </authorList>
    </citation>
    <scope>NUCLEOTIDE SEQUENCE [LARGE SCALE GENOMIC DNA]</scope>
</reference>
<proteinExistence type="predicted"/>